<comment type="subcellular location">
    <subcellularLocation>
        <location evidence="1">Nucleus</location>
    </subcellularLocation>
</comment>
<dbReference type="FunFam" id="4.10.280.10:FF:000012">
    <property type="entry name" value="hairy/enhancer-of-split related with YRPW motif protein 1"/>
    <property type="match status" value="1"/>
</dbReference>
<dbReference type="PROSITE" id="PS50888">
    <property type="entry name" value="BHLH"/>
    <property type="match status" value="1"/>
</dbReference>
<gene>
    <name evidence="14" type="primary">LOC105899302</name>
</gene>
<name>A0A6P3VW24_CLUHA</name>
<dbReference type="InterPro" id="IPR011598">
    <property type="entry name" value="bHLH_dom"/>
</dbReference>
<dbReference type="Gene3D" id="4.10.280.10">
    <property type="entry name" value="Helix-loop-helix DNA-binding domain"/>
    <property type="match status" value="1"/>
</dbReference>
<evidence type="ECO:0000256" key="5">
    <source>
        <dbReference type="ARBA" id="ARBA00023015"/>
    </source>
</evidence>
<feature type="compositionally biased region" description="Low complexity" evidence="10">
    <location>
        <begin position="1"/>
        <end position="11"/>
    </location>
</feature>
<dbReference type="InterPro" id="IPR050370">
    <property type="entry name" value="HES_HEY"/>
</dbReference>
<evidence type="ECO:0000256" key="1">
    <source>
        <dbReference type="ARBA" id="ARBA00004123"/>
    </source>
</evidence>
<dbReference type="SMART" id="SM00353">
    <property type="entry name" value="HLH"/>
    <property type="match status" value="1"/>
</dbReference>
<dbReference type="SMART" id="SM00511">
    <property type="entry name" value="ORANGE"/>
    <property type="match status" value="1"/>
</dbReference>
<evidence type="ECO:0000256" key="9">
    <source>
        <dbReference type="ARBA" id="ARBA00038262"/>
    </source>
</evidence>
<dbReference type="GO" id="GO:0007219">
    <property type="term" value="P:Notch signaling pathway"/>
    <property type="evidence" value="ECO:0007669"/>
    <property type="project" value="UniProtKB-KW"/>
</dbReference>
<feature type="region of interest" description="Disordered" evidence="10">
    <location>
        <begin position="198"/>
        <end position="251"/>
    </location>
</feature>
<feature type="compositionally biased region" description="Low complexity" evidence="10">
    <location>
        <begin position="198"/>
        <end position="238"/>
    </location>
</feature>
<dbReference type="GO" id="GO:0003677">
    <property type="term" value="F:DNA binding"/>
    <property type="evidence" value="ECO:0007669"/>
    <property type="project" value="UniProtKB-KW"/>
</dbReference>
<keyword evidence="2" id="KW-0217">Developmental protein</keyword>
<evidence type="ECO:0000313" key="13">
    <source>
        <dbReference type="Proteomes" id="UP000515152"/>
    </source>
</evidence>
<dbReference type="RefSeq" id="XP_012681920.1">
    <property type="nucleotide sequence ID" value="XM_012826466.3"/>
</dbReference>
<keyword evidence="4" id="KW-0914">Notch signaling pathway</keyword>
<dbReference type="InterPro" id="IPR003650">
    <property type="entry name" value="Orange_dom"/>
</dbReference>
<dbReference type="SUPFAM" id="SSF47459">
    <property type="entry name" value="HLH, helix-loop-helix DNA-binding domain"/>
    <property type="match status" value="1"/>
</dbReference>
<evidence type="ECO:0000256" key="4">
    <source>
        <dbReference type="ARBA" id="ARBA00022976"/>
    </source>
</evidence>
<keyword evidence="5" id="KW-0805">Transcription regulation</keyword>
<feature type="domain" description="BHLH" evidence="11">
    <location>
        <begin position="47"/>
        <end position="102"/>
    </location>
</feature>
<dbReference type="KEGG" id="char:105899302"/>
<accession>A0A6P3VW24</accession>
<evidence type="ECO:0000259" key="12">
    <source>
        <dbReference type="PROSITE" id="PS51054"/>
    </source>
</evidence>
<reference evidence="14" key="1">
    <citation type="submission" date="2025-08" db="UniProtKB">
        <authorList>
            <consortium name="RefSeq"/>
        </authorList>
    </citation>
    <scope>IDENTIFICATION</scope>
</reference>
<evidence type="ECO:0000256" key="7">
    <source>
        <dbReference type="ARBA" id="ARBA00023163"/>
    </source>
</evidence>
<keyword evidence="13" id="KW-1185">Reference proteome</keyword>
<dbReference type="AlphaFoldDB" id="A0A6P3VW24"/>
<dbReference type="PANTHER" id="PTHR10985">
    <property type="entry name" value="BASIC HELIX-LOOP-HELIX TRANSCRIPTION FACTOR, HES-RELATED"/>
    <property type="match status" value="1"/>
</dbReference>
<sequence>MKRAQDLSSSDSELDDSTEVEKESTEENENVCFSSDTRPVTSQGGSARKRRRGIVEKRRRDRINSSLSELRRLVPSALEKQGSAKLEKAEILQMTVDHLKLLHAAGGKGYFEAHSVAMDYRNLGFRECLAEAARYLSMIEGLNTSDPLQVRLVSHLSSYASQREVHSGLGHTTWAPGFRNPMPAHLPHQPLHLPLKQTRQSVSPAGLQSSGSSPSSSPAHLSLSSRLSSSSLSKSGPSQVPPSRSGHNLLTCTTAKLPPPFLSSLSPLSAFPLSLGAFPLLPPSMSPAAAGTAAVRRPYRPWGTEVGAF</sequence>
<dbReference type="GO" id="GO:0046983">
    <property type="term" value="F:protein dimerization activity"/>
    <property type="evidence" value="ECO:0007669"/>
    <property type="project" value="InterPro"/>
</dbReference>
<keyword evidence="3" id="KW-0678">Repressor</keyword>
<comment type="similarity">
    <text evidence="9">Belongs to the HEY family.</text>
</comment>
<dbReference type="OrthoDB" id="6371181at2759"/>
<dbReference type="GeneID" id="105899302"/>
<dbReference type="GO" id="GO:0006355">
    <property type="term" value="P:regulation of DNA-templated transcription"/>
    <property type="evidence" value="ECO:0007669"/>
    <property type="project" value="InterPro"/>
</dbReference>
<keyword evidence="7" id="KW-0804">Transcription</keyword>
<dbReference type="Proteomes" id="UP000515152">
    <property type="component" value="Chromosome 1"/>
</dbReference>
<proteinExistence type="inferred from homology"/>
<dbReference type="Gene3D" id="6.10.250.980">
    <property type="match status" value="1"/>
</dbReference>
<evidence type="ECO:0000256" key="6">
    <source>
        <dbReference type="ARBA" id="ARBA00023125"/>
    </source>
</evidence>
<dbReference type="GO" id="GO:0005634">
    <property type="term" value="C:nucleus"/>
    <property type="evidence" value="ECO:0007669"/>
    <property type="project" value="UniProtKB-SubCell"/>
</dbReference>
<dbReference type="InterPro" id="IPR036638">
    <property type="entry name" value="HLH_DNA-bd_sf"/>
</dbReference>
<dbReference type="SUPFAM" id="SSF158457">
    <property type="entry name" value="Orange domain-like"/>
    <property type="match status" value="1"/>
</dbReference>
<dbReference type="Pfam" id="PF07527">
    <property type="entry name" value="Hairy_orange"/>
    <property type="match status" value="1"/>
</dbReference>
<dbReference type="PROSITE" id="PS51054">
    <property type="entry name" value="ORANGE"/>
    <property type="match status" value="1"/>
</dbReference>
<dbReference type="Pfam" id="PF00010">
    <property type="entry name" value="HLH"/>
    <property type="match status" value="1"/>
</dbReference>
<dbReference type="GO" id="GO:0032502">
    <property type="term" value="P:developmental process"/>
    <property type="evidence" value="ECO:0007669"/>
    <property type="project" value="UniProtKB-ARBA"/>
</dbReference>
<feature type="region of interest" description="Disordered" evidence="10">
    <location>
        <begin position="1"/>
        <end position="58"/>
    </location>
</feature>
<protein>
    <submittedName>
        <fullName evidence="14">Hairy/enhancer-of-split related with YRPW motif protein 1-like</fullName>
    </submittedName>
</protein>
<evidence type="ECO:0000256" key="10">
    <source>
        <dbReference type="SAM" id="MobiDB-lite"/>
    </source>
</evidence>
<evidence type="ECO:0000313" key="14">
    <source>
        <dbReference type="RefSeq" id="XP_012681920.1"/>
    </source>
</evidence>
<organism evidence="13 14">
    <name type="scientific">Clupea harengus</name>
    <name type="common">Atlantic herring</name>
    <dbReference type="NCBI Taxonomy" id="7950"/>
    <lineage>
        <taxon>Eukaryota</taxon>
        <taxon>Metazoa</taxon>
        <taxon>Chordata</taxon>
        <taxon>Craniata</taxon>
        <taxon>Vertebrata</taxon>
        <taxon>Euteleostomi</taxon>
        <taxon>Actinopterygii</taxon>
        <taxon>Neopterygii</taxon>
        <taxon>Teleostei</taxon>
        <taxon>Clupei</taxon>
        <taxon>Clupeiformes</taxon>
        <taxon>Clupeoidei</taxon>
        <taxon>Clupeidae</taxon>
        <taxon>Clupea</taxon>
    </lineage>
</organism>
<evidence type="ECO:0000256" key="2">
    <source>
        <dbReference type="ARBA" id="ARBA00022473"/>
    </source>
</evidence>
<keyword evidence="8" id="KW-0539">Nucleus</keyword>
<feature type="compositionally biased region" description="Polar residues" evidence="10">
    <location>
        <begin position="32"/>
        <end position="45"/>
    </location>
</feature>
<feature type="domain" description="Orange" evidence="12">
    <location>
        <begin position="124"/>
        <end position="156"/>
    </location>
</feature>
<evidence type="ECO:0000256" key="8">
    <source>
        <dbReference type="ARBA" id="ARBA00023242"/>
    </source>
</evidence>
<keyword evidence="6" id="KW-0238">DNA-binding</keyword>
<evidence type="ECO:0000259" key="11">
    <source>
        <dbReference type="PROSITE" id="PS50888"/>
    </source>
</evidence>
<evidence type="ECO:0000256" key="3">
    <source>
        <dbReference type="ARBA" id="ARBA00022491"/>
    </source>
</evidence>